<feature type="region of interest" description="Disordered" evidence="7">
    <location>
        <begin position="192"/>
        <end position="213"/>
    </location>
</feature>
<dbReference type="AlphaFoldDB" id="A0AA88Y3I4"/>
<feature type="compositionally biased region" description="Acidic residues" evidence="7">
    <location>
        <begin position="135"/>
        <end position="148"/>
    </location>
</feature>
<evidence type="ECO:0000256" key="2">
    <source>
        <dbReference type="ARBA" id="ARBA00007466"/>
    </source>
</evidence>
<feature type="compositionally biased region" description="Basic and acidic residues" evidence="7">
    <location>
        <begin position="279"/>
        <end position="306"/>
    </location>
</feature>
<evidence type="ECO:0000313" key="8">
    <source>
        <dbReference type="EMBL" id="KAK3095262.1"/>
    </source>
</evidence>
<evidence type="ECO:0000256" key="3">
    <source>
        <dbReference type="ARBA" id="ARBA00022517"/>
    </source>
</evidence>
<dbReference type="GO" id="GO:0032040">
    <property type="term" value="C:small-subunit processome"/>
    <property type="evidence" value="ECO:0007669"/>
    <property type="project" value="InterPro"/>
</dbReference>
<evidence type="ECO:0000313" key="9">
    <source>
        <dbReference type="Proteomes" id="UP001186944"/>
    </source>
</evidence>
<feature type="compositionally biased region" description="Acidic residues" evidence="7">
    <location>
        <begin position="317"/>
        <end position="328"/>
    </location>
</feature>
<organism evidence="8 9">
    <name type="scientific">Pinctada imbricata</name>
    <name type="common">Atlantic pearl-oyster</name>
    <name type="synonym">Pinctada martensii</name>
    <dbReference type="NCBI Taxonomy" id="66713"/>
    <lineage>
        <taxon>Eukaryota</taxon>
        <taxon>Metazoa</taxon>
        <taxon>Spiralia</taxon>
        <taxon>Lophotrochozoa</taxon>
        <taxon>Mollusca</taxon>
        <taxon>Bivalvia</taxon>
        <taxon>Autobranchia</taxon>
        <taxon>Pteriomorphia</taxon>
        <taxon>Pterioida</taxon>
        <taxon>Pterioidea</taxon>
        <taxon>Pteriidae</taxon>
        <taxon>Pinctada</taxon>
    </lineage>
</organism>
<gene>
    <name evidence="8" type="ORF">FSP39_012329</name>
</gene>
<evidence type="ECO:0000256" key="1">
    <source>
        <dbReference type="ARBA" id="ARBA00004604"/>
    </source>
</evidence>
<dbReference type="PANTHER" id="PTHR23183">
    <property type="entry name" value="NOP14"/>
    <property type="match status" value="1"/>
</dbReference>
<proteinExistence type="inferred from homology"/>
<evidence type="ECO:0000256" key="6">
    <source>
        <dbReference type="ARBA" id="ARBA00024695"/>
    </source>
</evidence>
<feature type="region of interest" description="Disordered" evidence="7">
    <location>
        <begin position="279"/>
        <end position="437"/>
    </location>
</feature>
<reference evidence="8" key="1">
    <citation type="submission" date="2019-08" db="EMBL/GenBank/DDBJ databases">
        <title>The improved chromosome-level genome for the pearl oyster Pinctada fucata martensii using PacBio sequencing and Hi-C.</title>
        <authorList>
            <person name="Zheng Z."/>
        </authorList>
    </citation>
    <scope>NUCLEOTIDE SEQUENCE</scope>
    <source>
        <strain evidence="8">ZZ-2019</strain>
        <tissue evidence="8">Adductor muscle</tissue>
    </source>
</reference>
<keyword evidence="9" id="KW-1185">Reference proteome</keyword>
<protein>
    <recommendedName>
        <fullName evidence="10">Nucleolar protein 14</fullName>
    </recommendedName>
</protein>
<keyword evidence="3" id="KW-0690">Ribosome biogenesis</keyword>
<evidence type="ECO:0008006" key="10">
    <source>
        <dbReference type="Google" id="ProtNLM"/>
    </source>
</evidence>
<feature type="region of interest" description="Disordered" evidence="7">
    <location>
        <begin position="1"/>
        <end position="24"/>
    </location>
</feature>
<evidence type="ECO:0000256" key="4">
    <source>
        <dbReference type="ARBA" id="ARBA00022552"/>
    </source>
</evidence>
<dbReference type="InterPro" id="IPR007276">
    <property type="entry name" value="Nop14"/>
</dbReference>
<feature type="region of interest" description="Disordered" evidence="7">
    <location>
        <begin position="124"/>
        <end position="155"/>
    </location>
</feature>
<keyword evidence="5" id="KW-0539">Nucleus</keyword>
<dbReference type="PANTHER" id="PTHR23183:SF0">
    <property type="entry name" value="NUCLEOLAR PROTEIN 14"/>
    <property type="match status" value="1"/>
</dbReference>
<name>A0AA88Y3I4_PINIB</name>
<evidence type="ECO:0000256" key="7">
    <source>
        <dbReference type="SAM" id="MobiDB-lite"/>
    </source>
</evidence>
<feature type="compositionally biased region" description="Acidic residues" evidence="7">
    <location>
        <begin position="341"/>
        <end position="421"/>
    </location>
</feature>
<dbReference type="GO" id="GO:0030692">
    <property type="term" value="C:Noc4p-Nop14p complex"/>
    <property type="evidence" value="ECO:0007669"/>
    <property type="project" value="TreeGrafter"/>
</dbReference>
<dbReference type="Pfam" id="PF04147">
    <property type="entry name" value="Nop14"/>
    <property type="match status" value="2"/>
</dbReference>
<comment type="caution">
    <text evidence="8">The sequence shown here is derived from an EMBL/GenBank/DDBJ whole genome shotgun (WGS) entry which is preliminary data.</text>
</comment>
<accession>A0AA88Y3I4</accession>
<sequence length="945" mass="109496">MGKKKKNVADKVRGKKKDSVQKVNPFEVKINKQKHAVLGRKISKHDRGMPGLSRSKGIKKRKETLLQEYKQRHKSNKFVDKRIGEHDASLSLEEKMMKRFAKERVREKGNKFSLNDAEEELTHYGQSLSQIEKFEEPEISDDDDEEDADKGRISGSLVTKEHFGGFLEDSNYEGLGNKQSWKERMEELITKTRKERHERQMEKEKAREETEKLDSEWKDLVQLMMGSKVCDDISNFVEEKEESSSEKPKVDDYDVAVRELKFEMKGKASDRLKTEEEIAKEEKERLEKLERERQNRMRGISEDDTKTHKKVHFSADDLNDGFAVDDDFREPFVANYKDGKLDEDDDSEDEDDEEEEEEGDNEEDNNSDEDGDEEKDDVEEADDGNEEDENEEDENEDDSDDDSYDDLASDKSDGEEDETEEKEVNAKTKSTDGKDMNQKKKDIIEAAKKELPYTFKAPESYDDLLELLHTHSDDDQMIIIARIRKCHHVSLAEGNREKLEVFFSCLLQYYCDLALQLPPKLTLMDKLVPHLYELTQGSPVTAAQSVVDQITERREEFQQICDRKGGRGQYPALDTLLLLKLVVILFPTSDFRHSVTTPAHIFITQMLSQCPVRNERDIAAGLFLSSLCLEYVTLSKRFIPECTNFLHGLLFLASQKSKKLEAVIPPFKPVGKNNDLLVVNKDSKDISIEKLCMSKVLSTDLDRNELSNNKFRICAINTVVVLLKEFIALYKTLPSCREIFLPFVTMVKKLPVIKYPSQLQVSVPSCREIFLPFVTMVKKLPVIKYPSQLQVSVPSCREIFSPFVSMVKKLPVIKYPSKLQTAVKDLQRDLEETICQTRRPVVMKQNKPKPLKTFEPKIEEVFDDKKKRKGQSKELNERQKMQHKYKKELKGAMREIRKDTQFLARQQLGEQMEKDAERKRKVKEIYQMLATQEGDFKAMKRAKKS</sequence>
<evidence type="ECO:0000256" key="5">
    <source>
        <dbReference type="ARBA" id="ARBA00023242"/>
    </source>
</evidence>
<comment type="function">
    <text evidence="6">Involved in nucleolar processing of pre-18S ribosomal RNA. Has a role in the nuclear export of 40S pre-ribosomal subunit to the cytoplasm.</text>
</comment>
<keyword evidence="4" id="KW-0698">rRNA processing</keyword>
<dbReference type="GO" id="GO:0030490">
    <property type="term" value="P:maturation of SSU-rRNA"/>
    <property type="evidence" value="ECO:0007669"/>
    <property type="project" value="TreeGrafter"/>
</dbReference>
<dbReference type="Proteomes" id="UP001186944">
    <property type="component" value="Unassembled WGS sequence"/>
</dbReference>
<comment type="similarity">
    <text evidence="2">Belongs to the NOP14 family.</text>
</comment>
<feature type="compositionally biased region" description="Basic and acidic residues" evidence="7">
    <location>
        <begin position="422"/>
        <end position="437"/>
    </location>
</feature>
<feature type="compositionally biased region" description="Basic and acidic residues" evidence="7">
    <location>
        <begin position="7"/>
        <end position="20"/>
    </location>
</feature>
<comment type="subcellular location">
    <subcellularLocation>
        <location evidence="1">Nucleus</location>
        <location evidence="1">Nucleolus</location>
    </subcellularLocation>
</comment>
<feature type="region of interest" description="Disordered" evidence="7">
    <location>
        <begin position="39"/>
        <end position="61"/>
    </location>
</feature>
<dbReference type="EMBL" id="VSWD01000008">
    <property type="protein sequence ID" value="KAK3095262.1"/>
    <property type="molecule type" value="Genomic_DNA"/>
</dbReference>